<evidence type="ECO:0000313" key="2">
    <source>
        <dbReference type="Proteomes" id="UP001325680"/>
    </source>
</evidence>
<dbReference type="Proteomes" id="UP001325680">
    <property type="component" value="Chromosome"/>
</dbReference>
<proteinExistence type="predicted"/>
<gene>
    <name evidence="1" type="ORF">U0035_14860</name>
</gene>
<accession>A0ABZ0W194</accession>
<keyword evidence="2" id="KW-1185">Reference proteome</keyword>
<protein>
    <submittedName>
        <fullName evidence="1">Uncharacterized protein</fullName>
    </submittedName>
</protein>
<evidence type="ECO:0000313" key="1">
    <source>
        <dbReference type="EMBL" id="WQD36951.1"/>
    </source>
</evidence>
<sequence>MMYTHRYAPKVPDNISTIPDVSWRGQTTSMAKDSIINNGELIVFSLYDNLAL</sequence>
<organism evidence="1 2">
    <name type="scientific">Niabella yanshanensis</name>
    <dbReference type="NCBI Taxonomy" id="577386"/>
    <lineage>
        <taxon>Bacteria</taxon>
        <taxon>Pseudomonadati</taxon>
        <taxon>Bacteroidota</taxon>
        <taxon>Chitinophagia</taxon>
        <taxon>Chitinophagales</taxon>
        <taxon>Chitinophagaceae</taxon>
        <taxon>Niabella</taxon>
    </lineage>
</organism>
<name>A0ABZ0W194_9BACT</name>
<dbReference type="RefSeq" id="WP_162817942.1">
    <property type="nucleotide sequence ID" value="NZ_CP139960.1"/>
</dbReference>
<dbReference type="EMBL" id="CP139960">
    <property type="protein sequence ID" value="WQD36951.1"/>
    <property type="molecule type" value="Genomic_DNA"/>
</dbReference>
<reference evidence="1 2" key="1">
    <citation type="submission" date="2023-12" db="EMBL/GenBank/DDBJ databases">
        <title>Genome sequencing and assembly of bacterial species from a model synthetic community.</title>
        <authorList>
            <person name="Hogle S.L."/>
        </authorList>
    </citation>
    <scope>NUCLEOTIDE SEQUENCE [LARGE SCALE GENOMIC DNA]</scope>
    <source>
        <strain evidence="1 2">HAMBI_3031</strain>
    </source>
</reference>